<accession>A0ABZ3EXU4</accession>
<dbReference type="Proteomes" id="UP001451571">
    <property type="component" value="Chromosome"/>
</dbReference>
<protein>
    <submittedName>
        <fullName evidence="2">Uncharacterized protein</fullName>
    </submittedName>
</protein>
<feature type="transmembrane region" description="Helical" evidence="1">
    <location>
        <begin position="31"/>
        <end position="52"/>
    </location>
</feature>
<sequence>MIKNKDKIKNINKNEKFLIFYKKLKKCLKGLYGVASVVSTLTIFLGGLYYLVGQITNNNQSDNDLIMQQIKDEICDDEQIVNMENVDIHGFGNNSIIVTSCNAGNVKWDGEDKNKFVIMDSVENEILHSMNDLLGVKSRYKPTFTYSIEAEGMHLYPVINCVSNIFGDSTKEILINYYVWGSTYSAYYTAIFRYSYEHEKYEIVGTYPIVEKNNLTRYDENGNIVYNKSLLIDTKFNQVICESKEVDEFCDFDKSFNLTAYSGYCRDYWAEFSNIGKMLVVVKHDRYSDEVLINCYQPSWKETEKKLRWNTIYSEYTSEILAGYTKDDLAKWIENKFNCHVSMY</sequence>
<reference evidence="2 3" key="1">
    <citation type="submission" date="2024-02" db="EMBL/GenBank/DDBJ databases">
        <title>Bacterial strain from lacustrine sediment.</title>
        <authorList>
            <person name="Petit C."/>
            <person name="Fadhlaoui K."/>
        </authorList>
    </citation>
    <scope>NUCLEOTIDE SEQUENCE [LARGE SCALE GENOMIC DNA]</scope>
    <source>
        <strain evidence="2 3">IPX-CK</strain>
    </source>
</reference>
<evidence type="ECO:0000313" key="3">
    <source>
        <dbReference type="Proteomes" id="UP001451571"/>
    </source>
</evidence>
<organism evidence="2 3">
    <name type="scientific">Kineothrix sedimenti</name>
    <dbReference type="NCBI Taxonomy" id="3123317"/>
    <lineage>
        <taxon>Bacteria</taxon>
        <taxon>Bacillati</taxon>
        <taxon>Bacillota</taxon>
        <taxon>Clostridia</taxon>
        <taxon>Lachnospirales</taxon>
        <taxon>Lachnospiraceae</taxon>
        <taxon>Kineothrix</taxon>
    </lineage>
</organism>
<evidence type="ECO:0000313" key="2">
    <source>
        <dbReference type="EMBL" id="XAH75063.1"/>
    </source>
</evidence>
<gene>
    <name evidence="2" type="ORF">V6984_04625</name>
</gene>
<dbReference type="RefSeq" id="WP_342758630.1">
    <property type="nucleotide sequence ID" value="NZ_CP146256.1"/>
</dbReference>
<dbReference type="EMBL" id="CP146256">
    <property type="protein sequence ID" value="XAH75063.1"/>
    <property type="molecule type" value="Genomic_DNA"/>
</dbReference>
<name>A0ABZ3EXU4_9FIRM</name>
<proteinExistence type="predicted"/>
<keyword evidence="1" id="KW-0472">Membrane</keyword>
<evidence type="ECO:0000256" key="1">
    <source>
        <dbReference type="SAM" id="Phobius"/>
    </source>
</evidence>
<keyword evidence="1" id="KW-1133">Transmembrane helix</keyword>
<keyword evidence="3" id="KW-1185">Reference proteome</keyword>
<keyword evidence="1" id="KW-0812">Transmembrane</keyword>